<dbReference type="OrthoDB" id="8740039at2"/>
<dbReference type="PANTHER" id="PTHR11328">
    <property type="entry name" value="MAJOR FACILITATOR SUPERFAMILY DOMAIN-CONTAINING PROTEIN"/>
    <property type="match status" value="1"/>
</dbReference>
<evidence type="ECO:0000256" key="1">
    <source>
        <dbReference type="ARBA" id="ARBA00009617"/>
    </source>
</evidence>
<dbReference type="InterPro" id="IPR039672">
    <property type="entry name" value="MFS_2"/>
</dbReference>
<dbReference type="GO" id="GO:0015293">
    <property type="term" value="F:symporter activity"/>
    <property type="evidence" value="ECO:0007669"/>
    <property type="project" value="InterPro"/>
</dbReference>
<comment type="similarity">
    <text evidence="1">Belongs to the sodium:galactoside symporter (TC 2.A.2) family.</text>
</comment>
<evidence type="ECO:0000313" key="4">
    <source>
        <dbReference type="Proteomes" id="UP000297729"/>
    </source>
</evidence>
<keyword evidence="2" id="KW-0472">Membrane</keyword>
<feature type="transmembrane region" description="Helical" evidence="2">
    <location>
        <begin position="85"/>
        <end position="103"/>
    </location>
</feature>
<feature type="transmembrane region" description="Helical" evidence="2">
    <location>
        <begin position="21"/>
        <end position="40"/>
    </location>
</feature>
<dbReference type="Proteomes" id="UP000297729">
    <property type="component" value="Unassembled WGS sequence"/>
</dbReference>
<gene>
    <name evidence="3" type="ORF">E4L98_24110</name>
</gene>
<feature type="transmembrane region" description="Helical" evidence="2">
    <location>
        <begin position="52"/>
        <end position="73"/>
    </location>
</feature>
<keyword evidence="2" id="KW-1133">Transmembrane helix</keyword>
<reference evidence="3 4" key="1">
    <citation type="submission" date="2019-03" db="EMBL/GenBank/DDBJ databases">
        <title>Draft Genome Sequence of Duganella callidus sp. nov., a Novel Duganella Species Isolated from Cultivated Soil.</title>
        <authorList>
            <person name="Raths R."/>
            <person name="Peta V."/>
            <person name="Bucking H."/>
        </authorList>
    </citation>
    <scope>NUCLEOTIDE SEQUENCE [LARGE SCALE GENOMIC DNA]</scope>
    <source>
        <strain evidence="3 4">DN04</strain>
    </source>
</reference>
<feature type="transmembrane region" description="Helical" evidence="2">
    <location>
        <begin position="109"/>
        <end position="130"/>
    </location>
</feature>
<dbReference type="PANTHER" id="PTHR11328:SF24">
    <property type="entry name" value="MAJOR FACILITATOR SUPERFAMILY (MFS) PROFILE DOMAIN-CONTAINING PROTEIN"/>
    <property type="match status" value="1"/>
</dbReference>
<dbReference type="Pfam" id="PF13347">
    <property type="entry name" value="MFS_2"/>
    <property type="match status" value="1"/>
</dbReference>
<proteinExistence type="inferred from homology"/>
<dbReference type="AlphaFoldDB" id="A0A4Y9S9U8"/>
<dbReference type="Gene3D" id="1.20.1250.20">
    <property type="entry name" value="MFS general substrate transporter like domains"/>
    <property type="match status" value="1"/>
</dbReference>
<comment type="caution">
    <text evidence="3">The sequence shown here is derived from an EMBL/GenBank/DDBJ whole genome shotgun (WGS) entry which is preliminary data.</text>
</comment>
<organism evidence="3 4">
    <name type="scientific">Duganella callida</name>
    <dbReference type="NCBI Taxonomy" id="2561932"/>
    <lineage>
        <taxon>Bacteria</taxon>
        <taxon>Pseudomonadati</taxon>
        <taxon>Pseudomonadota</taxon>
        <taxon>Betaproteobacteria</taxon>
        <taxon>Burkholderiales</taxon>
        <taxon>Oxalobacteraceae</taxon>
        <taxon>Telluria group</taxon>
        <taxon>Duganella</taxon>
    </lineage>
</organism>
<feature type="transmembrane region" description="Helical" evidence="2">
    <location>
        <begin position="267"/>
        <end position="286"/>
    </location>
</feature>
<feature type="transmembrane region" description="Helical" evidence="2">
    <location>
        <begin position="318"/>
        <end position="341"/>
    </location>
</feature>
<dbReference type="SUPFAM" id="SSF103473">
    <property type="entry name" value="MFS general substrate transporter"/>
    <property type="match status" value="1"/>
</dbReference>
<sequence>MPRYLQLLKQDRHLIGYSTGNFGKNLLLGSIDVTLLFLLTDLLGVPAHRVSVLMAVVFVGDLLLDLSAGLLATWALNRGIAYRRLIALGALPCALAFALIYSLPLLGRANLAVIAAAVLFFRAAYAVIDVPHNSLLARVASDSRARGRASGYRTVFSSGASVVIATVVVPFVGTAGQHAEPALLSRMAMTGGLLFCAAMLFAAWSSREEGAVAPRKVRAVFLPRLDRLFAAMAVIAVVTGFATPIFGKMMLYIATYALNRPAFAGQALFMLTLGQFAGAGLWMYLIRFHDKTHLLAASHTLGVFGILVFAMAGQDSLLLTVAVALTGIGFGGVFMLPWGILADVVDFAEFRHRERRETATFATVLVILKSGSAASSAVIGWGLSQIGYVPGVAQAEAVVHGMKLLAFGVPTLGSLAAVATLRHFAIGHQEHARVLRANRTRRRRLPAQA</sequence>
<dbReference type="GO" id="GO:0008643">
    <property type="term" value="P:carbohydrate transport"/>
    <property type="evidence" value="ECO:0007669"/>
    <property type="project" value="InterPro"/>
</dbReference>
<feature type="transmembrane region" description="Helical" evidence="2">
    <location>
        <begin position="404"/>
        <end position="425"/>
    </location>
</feature>
<protein>
    <submittedName>
        <fullName evidence="3">Sugar:proton symporter</fullName>
    </submittedName>
</protein>
<feature type="transmembrane region" description="Helical" evidence="2">
    <location>
        <begin position="361"/>
        <end position="384"/>
    </location>
</feature>
<feature type="transmembrane region" description="Helical" evidence="2">
    <location>
        <begin position="293"/>
        <end position="312"/>
    </location>
</feature>
<dbReference type="EMBL" id="SPVG01000237">
    <property type="protein sequence ID" value="TFW16352.1"/>
    <property type="molecule type" value="Genomic_DNA"/>
</dbReference>
<feature type="transmembrane region" description="Helical" evidence="2">
    <location>
        <begin position="151"/>
        <end position="172"/>
    </location>
</feature>
<dbReference type="RefSeq" id="WP_135204076.1">
    <property type="nucleotide sequence ID" value="NZ_SPVG01000237.1"/>
</dbReference>
<keyword evidence="4" id="KW-1185">Reference proteome</keyword>
<feature type="transmembrane region" description="Helical" evidence="2">
    <location>
        <begin position="225"/>
        <end position="247"/>
    </location>
</feature>
<evidence type="ECO:0000256" key="2">
    <source>
        <dbReference type="SAM" id="Phobius"/>
    </source>
</evidence>
<name>A0A4Y9S9U8_9BURK</name>
<keyword evidence="2" id="KW-0812">Transmembrane</keyword>
<dbReference type="GO" id="GO:0005886">
    <property type="term" value="C:plasma membrane"/>
    <property type="evidence" value="ECO:0007669"/>
    <property type="project" value="TreeGrafter"/>
</dbReference>
<evidence type="ECO:0000313" key="3">
    <source>
        <dbReference type="EMBL" id="TFW16352.1"/>
    </source>
</evidence>
<accession>A0A4Y9S9U8</accession>
<dbReference type="InterPro" id="IPR036259">
    <property type="entry name" value="MFS_trans_sf"/>
</dbReference>
<feature type="transmembrane region" description="Helical" evidence="2">
    <location>
        <begin position="184"/>
        <end position="204"/>
    </location>
</feature>